<name>A0A562S962_9BACT</name>
<dbReference type="Pfam" id="PF12680">
    <property type="entry name" value="SnoaL_2"/>
    <property type="match status" value="1"/>
</dbReference>
<evidence type="ECO:0000313" key="3">
    <source>
        <dbReference type="Proteomes" id="UP000316167"/>
    </source>
</evidence>
<reference evidence="2 3" key="1">
    <citation type="journal article" date="2015" name="Stand. Genomic Sci.">
        <title>Genomic Encyclopedia of Bacterial and Archaeal Type Strains, Phase III: the genomes of soil and plant-associated and newly described type strains.</title>
        <authorList>
            <person name="Whitman W.B."/>
            <person name="Woyke T."/>
            <person name="Klenk H.P."/>
            <person name="Zhou Y."/>
            <person name="Lilburn T.G."/>
            <person name="Beck B.J."/>
            <person name="De Vos P."/>
            <person name="Vandamme P."/>
            <person name="Eisen J.A."/>
            <person name="Garrity G."/>
            <person name="Hugenholtz P."/>
            <person name="Kyrpides N.C."/>
        </authorList>
    </citation>
    <scope>NUCLEOTIDE SEQUENCE [LARGE SCALE GENOMIC DNA]</scope>
    <source>
        <strain evidence="2 3">CGMCC 1.7271</strain>
    </source>
</reference>
<dbReference type="AlphaFoldDB" id="A0A562S962"/>
<organism evidence="2 3">
    <name type="scientific">Lacibacter cauensis</name>
    <dbReference type="NCBI Taxonomy" id="510947"/>
    <lineage>
        <taxon>Bacteria</taxon>
        <taxon>Pseudomonadati</taxon>
        <taxon>Bacteroidota</taxon>
        <taxon>Chitinophagia</taxon>
        <taxon>Chitinophagales</taxon>
        <taxon>Chitinophagaceae</taxon>
        <taxon>Lacibacter</taxon>
    </lineage>
</organism>
<dbReference type="RefSeq" id="WP_144888611.1">
    <property type="nucleotide sequence ID" value="NZ_VLLE01000008.1"/>
</dbReference>
<dbReference type="InterPro" id="IPR032710">
    <property type="entry name" value="NTF2-like_dom_sf"/>
</dbReference>
<dbReference type="InterPro" id="IPR037401">
    <property type="entry name" value="SnoaL-like"/>
</dbReference>
<protein>
    <submittedName>
        <fullName evidence="2">SnoaL-like protein</fullName>
    </submittedName>
</protein>
<evidence type="ECO:0000259" key="1">
    <source>
        <dbReference type="Pfam" id="PF12680"/>
    </source>
</evidence>
<dbReference type="Proteomes" id="UP000316167">
    <property type="component" value="Unassembled WGS sequence"/>
</dbReference>
<sequence length="119" mass="13599">MITTATAKAFATAWIDAWNSHSIENILAHYENNVLFYSPMIPLLQFNEQGFITNRTELKKYFETGLRTYPNLHFQLQHCFAGIDSVVLCYISVNGTLAAEVFELSENRKAIRVLCNYAT</sequence>
<feature type="domain" description="SnoaL-like" evidence="1">
    <location>
        <begin position="12"/>
        <end position="95"/>
    </location>
</feature>
<comment type="caution">
    <text evidence="2">The sequence shown here is derived from an EMBL/GenBank/DDBJ whole genome shotgun (WGS) entry which is preliminary data.</text>
</comment>
<dbReference type="EMBL" id="VLLE01000008">
    <property type="protein sequence ID" value="TWI77912.1"/>
    <property type="molecule type" value="Genomic_DNA"/>
</dbReference>
<gene>
    <name evidence="2" type="ORF">IQ13_4152</name>
</gene>
<proteinExistence type="predicted"/>
<evidence type="ECO:0000313" key="2">
    <source>
        <dbReference type="EMBL" id="TWI77912.1"/>
    </source>
</evidence>
<accession>A0A562S962</accession>
<dbReference type="OrthoDB" id="333383at2"/>
<dbReference type="Gene3D" id="3.10.450.50">
    <property type="match status" value="1"/>
</dbReference>
<keyword evidence="3" id="KW-1185">Reference proteome</keyword>
<dbReference type="SUPFAM" id="SSF54427">
    <property type="entry name" value="NTF2-like"/>
    <property type="match status" value="1"/>
</dbReference>